<organism evidence="3 4">
    <name type="scientific">Lichenibacterium ramalinae</name>
    <dbReference type="NCBI Taxonomy" id="2316527"/>
    <lineage>
        <taxon>Bacteria</taxon>
        <taxon>Pseudomonadati</taxon>
        <taxon>Pseudomonadota</taxon>
        <taxon>Alphaproteobacteria</taxon>
        <taxon>Hyphomicrobiales</taxon>
        <taxon>Lichenihabitantaceae</taxon>
        <taxon>Lichenibacterium</taxon>
    </lineage>
</organism>
<dbReference type="OrthoDB" id="7586109at2"/>
<feature type="domain" description="DUF2382" evidence="2">
    <location>
        <begin position="42"/>
        <end position="152"/>
    </location>
</feature>
<dbReference type="EMBL" id="QYBC01000030">
    <property type="protein sequence ID" value="RYB01743.1"/>
    <property type="molecule type" value="Genomic_DNA"/>
</dbReference>
<dbReference type="InterPro" id="IPR019060">
    <property type="entry name" value="DUF2382"/>
</dbReference>
<comment type="caution">
    <text evidence="3">The sequence shown here is derived from an EMBL/GenBank/DDBJ whole genome shotgun (WGS) entry which is preliminary data.</text>
</comment>
<dbReference type="Pfam" id="PF09557">
    <property type="entry name" value="DUF2382"/>
    <property type="match status" value="1"/>
</dbReference>
<dbReference type="Proteomes" id="UP000289411">
    <property type="component" value="Unassembled WGS sequence"/>
</dbReference>
<evidence type="ECO:0000256" key="1">
    <source>
        <dbReference type="SAM" id="MobiDB-lite"/>
    </source>
</evidence>
<dbReference type="AlphaFoldDB" id="A0A4Q2R7L9"/>
<dbReference type="RefSeq" id="WP_129221879.1">
    <property type="nucleotide sequence ID" value="NZ_QYBC01000030.1"/>
</dbReference>
<feature type="compositionally biased region" description="Basic and acidic residues" evidence="1">
    <location>
        <begin position="192"/>
        <end position="202"/>
    </location>
</feature>
<reference evidence="3 4" key="2">
    <citation type="submission" date="2019-02" db="EMBL/GenBank/DDBJ databases">
        <title>'Lichenibacterium ramalinii' gen. nov. sp. nov., 'Lichenibacterium minor' gen. nov. sp. nov.</title>
        <authorList>
            <person name="Pankratov T."/>
        </authorList>
    </citation>
    <scope>NUCLEOTIDE SEQUENCE [LARGE SCALE GENOMIC DNA]</scope>
    <source>
        <strain evidence="3 4">RmlP001</strain>
    </source>
</reference>
<protein>
    <submittedName>
        <fullName evidence="3">DUF2382 domain-containing protein</fullName>
    </submittedName>
</protein>
<feature type="compositionally biased region" description="Basic and acidic residues" evidence="1">
    <location>
        <begin position="1"/>
        <end position="20"/>
    </location>
</feature>
<feature type="region of interest" description="Disordered" evidence="1">
    <location>
        <begin position="1"/>
        <end position="37"/>
    </location>
</feature>
<proteinExistence type="predicted"/>
<reference evidence="3 4" key="1">
    <citation type="submission" date="2018-09" db="EMBL/GenBank/DDBJ databases">
        <authorList>
            <person name="Grouzdev D.S."/>
            <person name="Krutkina M.S."/>
        </authorList>
    </citation>
    <scope>NUCLEOTIDE SEQUENCE [LARGE SCALE GENOMIC DNA]</scope>
    <source>
        <strain evidence="3 4">RmlP001</strain>
    </source>
</reference>
<sequence>MSDLPRVSESRTSRVDDRGDIGSAGKPIAATPPSPGVSEDVLQVVEEHLKLDKRRTSVGRVRVHTRTETVDAVAEAELERYRVEVTRVPMDRIVDVVPEARAEGDTTIIPVVEERLVVVKQLVLVEELRIRHVRDREAVRQPVTLRRQRVVVERRDAIGQNRSGDAAPGRDAAVTVVDTASDRPGTPSTPGDGERRSGRDLAIDPSPGREGP</sequence>
<name>A0A4Q2R7L9_9HYPH</name>
<gene>
    <name evidence="3" type="ORF">D3272_24565</name>
</gene>
<evidence type="ECO:0000313" key="4">
    <source>
        <dbReference type="Proteomes" id="UP000289411"/>
    </source>
</evidence>
<evidence type="ECO:0000313" key="3">
    <source>
        <dbReference type="EMBL" id="RYB01743.1"/>
    </source>
</evidence>
<accession>A0A4Q2R7L9</accession>
<feature type="region of interest" description="Disordered" evidence="1">
    <location>
        <begin position="159"/>
        <end position="212"/>
    </location>
</feature>
<keyword evidence="4" id="KW-1185">Reference proteome</keyword>
<evidence type="ECO:0000259" key="2">
    <source>
        <dbReference type="Pfam" id="PF09557"/>
    </source>
</evidence>